<feature type="transmembrane region" description="Helical" evidence="9">
    <location>
        <begin position="63"/>
        <end position="82"/>
    </location>
</feature>
<dbReference type="PANTHER" id="PTHR30561:SF1">
    <property type="entry name" value="MULTIDRUG TRANSPORTER EMRE"/>
    <property type="match status" value="1"/>
</dbReference>
<sequence length="112" mass="11924">MLWQAIIYLALAIACEIAGTICLRLSDGFSKWPYIIGIAAGYGLAFWFLSLSLKLGMPLGMAYAIWAGLGTAIIAVVGILVFKEPLALLQWLGICCIIVGVVLLNLGGKVSH</sequence>
<accession>A0A4Y7XFP6</accession>
<protein>
    <submittedName>
        <fullName evidence="10">Multidrug efflux SMR transporter</fullName>
    </submittedName>
</protein>
<evidence type="ECO:0000256" key="8">
    <source>
        <dbReference type="RuleBase" id="RU003942"/>
    </source>
</evidence>
<dbReference type="GO" id="GO:1990961">
    <property type="term" value="P:xenobiotic detoxification by transmembrane export across the plasma membrane"/>
    <property type="evidence" value="ECO:0007669"/>
    <property type="project" value="UniProtKB-ARBA"/>
</dbReference>
<dbReference type="Pfam" id="PF00893">
    <property type="entry name" value="Multi_Drug_Res"/>
    <property type="match status" value="1"/>
</dbReference>
<dbReference type="RefSeq" id="WP_134243059.1">
    <property type="nucleotide sequence ID" value="NZ_SNTY01000005.1"/>
</dbReference>
<comment type="similarity">
    <text evidence="7 8">Belongs to the drug/metabolite transporter (DMT) superfamily. Small multidrug resistance (SMR) (TC 2.A.7.1) family.</text>
</comment>
<evidence type="ECO:0000256" key="7">
    <source>
        <dbReference type="ARBA" id="ARBA00038032"/>
    </source>
</evidence>
<dbReference type="EMBL" id="SNTY01000005">
    <property type="protein sequence ID" value="TEU30685.1"/>
    <property type="molecule type" value="Genomic_DNA"/>
</dbReference>
<comment type="caution">
    <text evidence="10">The sequence shown here is derived from an EMBL/GenBank/DDBJ whole genome shotgun (WGS) entry which is preliminary data.</text>
</comment>
<keyword evidence="3" id="KW-1003">Cell membrane</keyword>
<dbReference type="SUPFAM" id="SSF103481">
    <property type="entry name" value="Multidrug resistance efflux transporter EmrE"/>
    <property type="match status" value="1"/>
</dbReference>
<dbReference type="InterPro" id="IPR000390">
    <property type="entry name" value="Small_drug/metabolite_transptr"/>
</dbReference>
<evidence type="ECO:0000256" key="2">
    <source>
        <dbReference type="ARBA" id="ARBA00022448"/>
    </source>
</evidence>
<feature type="transmembrane region" description="Helical" evidence="9">
    <location>
        <begin position="32"/>
        <end position="51"/>
    </location>
</feature>
<proteinExistence type="inferred from homology"/>
<gene>
    <name evidence="10" type="ORF">E2B99_00500</name>
</gene>
<feature type="transmembrane region" description="Helical" evidence="9">
    <location>
        <begin position="7"/>
        <end position="26"/>
    </location>
</feature>
<evidence type="ECO:0000256" key="4">
    <source>
        <dbReference type="ARBA" id="ARBA00022692"/>
    </source>
</evidence>
<evidence type="ECO:0000313" key="11">
    <source>
        <dbReference type="Proteomes" id="UP000297834"/>
    </source>
</evidence>
<keyword evidence="5 9" id="KW-1133">Transmembrane helix</keyword>
<evidence type="ECO:0000256" key="9">
    <source>
        <dbReference type="SAM" id="Phobius"/>
    </source>
</evidence>
<dbReference type="Gene3D" id="1.10.3730.20">
    <property type="match status" value="1"/>
</dbReference>
<keyword evidence="2" id="KW-0813">Transport</keyword>
<dbReference type="InterPro" id="IPR037185">
    <property type="entry name" value="EmrE-like"/>
</dbReference>
<keyword evidence="4 8" id="KW-0812">Transmembrane</keyword>
<dbReference type="InterPro" id="IPR045324">
    <property type="entry name" value="Small_multidrug_res"/>
</dbReference>
<evidence type="ECO:0000256" key="6">
    <source>
        <dbReference type="ARBA" id="ARBA00023136"/>
    </source>
</evidence>
<comment type="subcellular location">
    <subcellularLocation>
        <location evidence="1 8">Cell membrane</location>
        <topology evidence="1 8">Multi-pass membrane protein</topology>
    </subcellularLocation>
</comment>
<keyword evidence="11" id="KW-1185">Reference proteome</keyword>
<dbReference type="PANTHER" id="PTHR30561">
    <property type="entry name" value="SMR FAMILY PROTON-DEPENDENT DRUG EFFLUX TRANSPORTER SUGE"/>
    <property type="match status" value="1"/>
</dbReference>
<dbReference type="GO" id="GO:0005886">
    <property type="term" value="C:plasma membrane"/>
    <property type="evidence" value="ECO:0007669"/>
    <property type="project" value="UniProtKB-SubCell"/>
</dbReference>
<dbReference type="GO" id="GO:0022857">
    <property type="term" value="F:transmembrane transporter activity"/>
    <property type="evidence" value="ECO:0007669"/>
    <property type="project" value="InterPro"/>
</dbReference>
<dbReference type="FunFam" id="1.10.3730.20:FF:000001">
    <property type="entry name" value="Quaternary ammonium compound resistance transporter SugE"/>
    <property type="match status" value="1"/>
</dbReference>
<dbReference type="Proteomes" id="UP000297834">
    <property type="component" value="Unassembled WGS sequence"/>
</dbReference>
<dbReference type="OrthoDB" id="9808638at2"/>
<evidence type="ECO:0000256" key="5">
    <source>
        <dbReference type="ARBA" id="ARBA00022989"/>
    </source>
</evidence>
<dbReference type="AlphaFoldDB" id="A0A4Y7XFP6"/>
<dbReference type="STRING" id="1120977.GCA_000619845_00979"/>
<organism evidence="10 11">
    <name type="scientific">Alkanindiges illinoisensis</name>
    <dbReference type="NCBI Taxonomy" id="197183"/>
    <lineage>
        <taxon>Bacteria</taxon>
        <taxon>Pseudomonadati</taxon>
        <taxon>Pseudomonadota</taxon>
        <taxon>Gammaproteobacteria</taxon>
        <taxon>Moraxellales</taxon>
        <taxon>Moraxellaceae</taxon>
        <taxon>Alkanindiges</taxon>
    </lineage>
</organism>
<feature type="transmembrane region" description="Helical" evidence="9">
    <location>
        <begin position="88"/>
        <end position="106"/>
    </location>
</feature>
<evidence type="ECO:0000256" key="3">
    <source>
        <dbReference type="ARBA" id="ARBA00022475"/>
    </source>
</evidence>
<reference evidence="10 11" key="1">
    <citation type="submission" date="2019-03" db="EMBL/GenBank/DDBJ databases">
        <title>Alkanindiges illinoisensis: a potential pathogenic isolated from ascites of a gastric cancer patient with abdominal metastasis.</title>
        <authorList>
            <person name="Hu X."/>
            <person name="Yang B."/>
            <person name="Yan X."/>
            <person name="Lin L."/>
            <person name="Zhao H."/>
            <person name="Zhou F."/>
            <person name="Su B."/>
            <person name="Chen J."/>
            <person name="Rui Y."/>
            <person name="Wang Q."/>
            <person name="Zheng L."/>
        </authorList>
    </citation>
    <scope>NUCLEOTIDE SEQUENCE [LARGE SCALE GENOMIC DNA]</scope>
    <source>
        <strain evidence="10 11">NFYY 23406</strain>
    </source>
</reference>
<keyword evidence="6 9" id="KW-0472">Membrane</keyword>
<evidence type="ECO:0000313" key="10">
    <source>
        <dbReference type="EMBL" id="TEU30685.1"/>
    </source>
</evidence>
<evidence type="ECO:0000256" key="1">
    <source>
        <dbReference type="ARBA" id="ARBA00004651"/>
    </source>
</evidence>
<name>A0A4Y7XFP6_9GAMM</name>